<feature type="domain" description="Thioesterase" evidence="2">
    <location>
        <begin position="2"/>
        <end position="224"/>
    </location>
</feature>
<dbReference type="RefSeq" id="WP_176842476.1">
    <property type="nucleotide sequence ID" value="NZ_FNBN01000010.1"/>
</dbReference>
<comment type="similarity">
    <text evidence="1">Belongs to the thioesterase family.</text>
</comment>
<dbReference type="Gene3D" id="3.40.50.1820">
    <property type="entry name" value="alpha/beta hydrolase"/>
    <property type="match status" value="1"/>
</dbReference>
<dbReference type="InterPro" id="IPR029058">
    <property type="entry name" value="AB_hydrolase_fold"/>
</dbReference>
<name>A0A1G8B8Y3_CHIFI</name>
<dbReference type="PANTHER" id="PTHR11487:SF0">
    <property type="entry name" value="S-ACYL FATTY ACID SYNTHASE THIOESTERASE, MEDIUM CHAIN"/>
    <property type="match status" value="1"/>
</dbReference>
<gene>
    <name evidence="3" type="ORF">SAMN04488121_110174</name>
</gene>
<dbReference type="InterPro" id="IPR001031">
    <property type="entry name" value="Thioesterase"/>
</dbReference>
<dbReference type="Pfam" id="PF00975">
    <property type="entry name" value="Thioesterase"/>
    <property type="match status" value="1"/>
</dbReference>
<proteinExistence type="inferred from homology"/>
<dbReference type="EMBL" id="FNBN01000010">
    <property type="protein sequence ID" value="SDH29050.1"/>
    <property type="molecule type" value="Genomic_DNA"/>
</dbReference>
<reference evidence="3 4" key="1">
    <citation type="submission" date="2016-10" db="EMBL/GenBank/DDBJ databases">
        <authorList>
            <person name="de Groot N.N."/>
        </authorList>
    </citation>
    <scope>NUCLEOTIDE SEQUENCE [LARGE SCALE GENOMIC DNA]</scope>
    <source>
        <strain evidence="3 4">DSM 527</strain>
    </source>
</reference>
<protein>
    <submittedName>
        <fullName evidence="3">Surfactin synthase thioesterase subunit</fullName>
    </submittedName>
</protein>
<dbReference type="Proteomes" id="UP000199045">
    <property type="component" value="Unassembled WGS sequence"/>
</dbReference>
<dbReference type="InterPro" id="IPR012223">
    <property type="entry name" value="TEII"/>
</dbReference>
<accession>A0A1G8B8Y3</accession>
<evidence type="ECO:0000259" key="2">
    <source>
        <dbReference type="Pfam" id="PF00975"/>
    </source>
</evidence>
<dbReference type="GO" id="GO:0008610">
    <property type="term" value="P:lipid biosynthetic process"/>
    <property type="evidence" value="ECO:0007669"/>
    <property type="project" value="TreeGrafter"/>
</dbReference>
<dbReference type="AlphaFoldDB" id="A0A1G8B8Y3"/>
<sequence>MTIFCFPFAGGSKHSFRGYQPYVPPGVHLVPLELPGRGARIMEPLIDDLHLMVEDIMRQIKSDLNKSYSLYGHSMGALLVYLVAHRIQQEGYHPPRHLFLTGCRAPVTLKKDRTTHQLPADEFWKKIEDLGGLPDGIVKDRTFMEYFEPILRSDFKAVETFVYNPVAPLSVPISVIVGTEENMTDDDLEGWKQETTAAVKIRKLPGNHFFIFQHEREIMRQITHELGIVLSEI</sequence>
<evidence type="ECO:0000313" key="4">
    <source>
        <dbReference type="Proteomes" id="UP000199045"/>
    </source>
</evidence>
<organism evidence="3 4">
    <name type="scientific">Chitinophaga filiformis</name>
    <name type="common">Myxococcus filiformis</name>
    <name type="synonym">Flexibacter filiformis</name>
    <dbReference type="NCBI Taxonomy" id="104663"/>
    <lineage>
        <taxon>Bacteria</taxon>
        <taxon>Pseudomonadati</taxon>
        <taxon>Bacteroidota</taxon>
        <taxon>Chitinophagia</taxon>
        <taxon>Chitinophagales</taxon>
        <taxon>Chitinophagaceae</taxon>
        <taxon>Chitinophaga</taxon>
    </lineage>
</organism>
<dbReference type="SUPFAM" id="SSF53474">
    <property type="entry name" value="alpha/beta-Hydrolases"/>
    <property type="match status" value="1"/>
</dbReference>
<dbReference type="STRING" id="104663.SAMN04488121_110174"/>
<evidence type="ECO:0000313" key="3">
    <source>
        <dbReference type="EMBL" id="SDH29050.1"/>
    </source>
</evidence>
<evidence type="ECO:0000256" key="1">
    <source>
        <dbReference type="ARBA" id="ARBA00007169"/>
    </source>
</evidence>
<dbReference type="PANTHER" id="PTHR11487">
    <property type="entry name" value="THIOESTERASE"/>
    <property type="match status" value="1"/>
</dbReference>